<evidence type="ECO:0000313" key="3">
    <source>
        <dbReference type="Proteomes" id="UP000827092"/>
    </source>
</evidence>
<proteinExistence type="predicted"/>
<dbReference type="AlphaFoldDB" id="A0AAV6VQ71"/>
<feature type="chain" id="PRO_5043955758" evidence="1">
    <location>
        <begin position="30"/>
        <end position="157"/>
    </location>
</feature>
<evidence type="ECO:0000313" key="2">
    <source>
        <dbReference type="EMBL" id="KAG8198877.1"/>
    </source>
</evidence>
<evidence type="ECO:0000256" key="1">
    <source>
        <dbReference type="SAM" id="SignalP"/>
    </source>
</evidence>
<organism evidence="2 3">
    <name type="scientific">Oedothorax gibbosus</name>
    <dbReference type="NCBI Taxonomy" id="931172"/>
    <lineage>
        <taxon>Eukaryota</taxon>
        <taxon>Metazoa</taxon>
        <taxon>Ecdysozoa</taxon>
        <taxon>Arthropoda</taxon>
        <taxon>Chelicerata</taxon>
        <taxon>Arachnida</taxon>
        <taxon>Araneae</taxon>
        <taxon>Araneomorphae</taxon>
        <taxon>Entelegynae</taxon>
        <taxon>Araneoidea</taxon>
        <taxon>Linyphiidae</taxon>
        <taxon>Erigoninae</taxon>
        <taxon>Oedothorax</taxon>
    </lineage>
</organism>
<dbReference type="EMBL" id="JAFNEN010000034">
    <property type="protein sequence ID" value="KAG8198877.1"/>
    <property type="molecule type" value="Genomic_DNA"/>
</dbReference>
<dbReference type="Proteomes" id="UP000827092">
    <property type="component" value="Unassembled WGS sequence"/>
</dbReference>
<comment type="caution">
    <text evidence="2">The sequence shown here is derived from an EMBL/GenBank/DDBJ whole genome shotgun (WGS) entry which is preliminary data.</text>
</comment>
<accession>A0AAV6VQ71</accession>
<protein>
    <submittedName>
        <fullName evidence="2">Uncharacterized protein</fullName>
    </submittedName>
</protein>
<keyword evidence="1" id="KW-0732">Signal</keyword>
<reference evidence="2 3" key="1">
    <citation type="journal article" date="2022" name="Nat. Ecol. Evol.">
        <title>A masculinizing supergene underlies an exaggerated male reproductive morph in a spider.</title>
        <authorList>
            <person name="Hendrickx F."/>
            <person name="De Corte Z."/>
            <person name="Sonet G."/>
            <person name="Van Belleghem S.M."/>
            <person name="Kostlbacher S."/>
            <person name="Vangestel C."/>
        </authorList>
    </citation>
    <scope>NUCLEOTIDE SEQUENCE [LARGE SCALE GENOMIC DNA]</scope>
    <source>
        <strain evidence="2">W744_W776</strain>
    </source>
</reference>
<feature type="signal peptide" evidence="1">
    <location>
        <begin position="1"/>
        <end position="29"/>
    </location>
</feature>
<keyword evidence="3" id="KW-1185">Reference proteome</keyword>
<gene>
    <name evidence="2" type="ORF">JTE90_015091</name>
</gene>
<sequence>METLGFSNPGVKIFVCVCLFICTVNEINGLTCYQCSWSDSAADYDEYMKDKNQEELKYPIVKPFIGGQLDHPPSSKEELDAYCAKEPCKHESQFHMEYLMKKSTTEVSLPVTFQTLGGRRIRDLPRVSSVRTSSQFDDPLLVGLRLEHRSLGLPLVS</sequence>
<name>A0AAV6VQ71_9ARAC</name>